<protein>
    <recommendedName>
        <fullName evidence="8">Major facilitator superfamily (MFS) profile domain-containing protein</fullName>
    </recommendedName>
</protein>
<feature type="region of interest" description="Disordered" evidence="6">
    <location>
        <begin position="219"/>
        <end position="254"/>
    </location>
</feature>
<evidence type="ECO:0000313" key="9">
    <source>
        <dbReference type="EMBL" id="OJJ58053.1"/>
    </source>
</evidence>
<dbReference type="AlphaFoldDB" id="A0A1L9TFH7"/>
<feature type="domain" description="Major facilitator superfamily (MFS) profile" evidence="8">
    <location>
        <begin position="33"/>
        <end position="505"/>
    </location>
</feature>
<evidence type="ECO:0000256" key="5">
    <source>
        <dbReference type="ARBA" id="ARBA00023136"/>
    </source>
</evidence>
<proteinExistence type="predicted"/>
<feature type="transmembrane region" description="Helical" evidence="7">
    <location>
        <begin position="157"/>
        <end position="176"/>
    </location>
</feature>
<evidence type="ECO:0000259" key="8">
    <source>
        <dbReference type="PROSITE" id="PS50850"/>
    </source>
</evidence>
<reference evidence="10" key="1">
    <citation type="journal article" date="2017" name="Genome Biol.">
        <title>Comparative genomics reveals high biological diversity and specific adaptations in the industrially and medically important fungal genus Aspergillus.</title>
        <authorList>
            <person name="de Vries R.P."/>
            <person name="Riley R."/>
            <person name="Wiebenga A."/>
            <person name="Aguilar-Osorio G."/>
            <person name="Amillis S."/>
            <person name="Uchima C.A."/>
            <person name="Anderluh G."/>
            <person name="Asadollahi M."/>
            <person name="Askin M."/>
            <person name="Barry K."/>
            <person name="Battaglia E."/>
            <person name="Bayram O."/>
            <person name="Benocci T."/>
            <person name="Braus-Stromeyer S.A."/>
            <person name="Caldana C."/>
            <person name="Canovas D."/>
            <person name="Cerqueira G.C."/>
            <person name="Chen F."/>
            <person name="Chen W."/>
            <person name="Choi C."/>
            <person name="Clum A."/>
            <person name="Dos Santos R.A."/>
            <person name="Damasio A.R."/>
            <person name="Diallinas G."/>
            <person name="Emri T."/>
            <person name="Fekete E."/>
            <person name="Flipphi M."/>
            <person name="Freyberg S."/>
            <person name="Gallo A."/>
            <person name="Gournas C."/>
            <person name="Habgood R."/>
            <person name="Hainaut M."/>
            <person name="Harispe M.L."/>
            <person name="Henrissat B."/>
            <person name="Hilden K.S."/>
            <person name="Hope R."/>
            <person name="Hossain A."/>
            <person name="Karabika E."/>
            <person name="Karaffa L."/>
            <person name="Karanyi Z."/>
            <person name="Krasevec N."/>
            <person name="Kuo A."/>
            <person name="Kusch H."/>
            <person name="LaButti K."/>
            <person name="Lagendijk E.L."/>
            <person name="Lapidus A."/>
            <person name="Levasseur A."/>
            <person name="Lindquist E."/>
            <person name="Lipzen A."/>
            <person name="Logrieco A.F."/>
            <person name="MacCabe A."/>
            <person name="Maekelae M.R."/>
            <person name="Malavazi I."/>
            <person name="Melin P."/>
            <person name="Meyer V."/>
            <person name="Mielnichuk N."/>
            <person name="Miskei M."/>
            <person name="Molnar A.P."/>
            <person name="Mule G."/>
            <person name="Ngan C.Y."/>
            <person name="Orejas M."/>
            <person name="Orosz E."/>
            <person name="Ouedraogo J.P."/>
            <person name="Overkamp K.M."/>
            <person name="Park H.-S."/>
            <person name="Perrone G."/>
            <person name="Piumi F."/>
            <person name="Punt P.J."/>
            <person name="Ram A.F."/>
            <person name="Ramon A."/>
            <person name="Rauscher S."/>
            <person name="Record E."/>
            <person name="Riano-Pachon D.M."/>
            <person name="Robert V."/>
            <person name="Roehrig J."/>
            <person name="Ruller R."/>
            <person name="Salamov A."/>
            <person name="Salih N.S."/>
            <person name="Samson R.A."/>
            <person name="Sandor E."/>
            <person name="Sanguinetti M."/>
            <person name="Schuetze T."/>
            <person name="Sepcic K."/>
            <person name="Shelest E."/>
            <person name="Sherlock G."/>
            <person name="Sophianopoulou V."/>
            <person name="Squina F.M."/>
            <person name="Sun H."/>
            <person name="Susca A."/>
            <person name="Todd R.B."/>
            <person name="Tsang A."/>
            <person name="Unkles S.E."/>
            <person name="van de Wiele N."/>
            <person name="van Rossen-Uffink D."/>
            <person name="Oliveira J.V."/>
            <person name="Vesth T.C."/>
            <person name="Visser J."/>
            <person name="Yu J.-H."/>
            <person name="Zhou M."/>
            <person name="Andersen M.R."/>
            <person name="Archer D.B."/>
            <person name="Baker S.E."/>
            <person name="Benoit I."/>
            <person name="Brakhage A.A."/>
            <person name="Braus G.H."/>
            <person name="Fischer R."/>
            <person name="Frisvad J.C."/>
            <person name="Goldman G.H."/>
            <person name="Houbraken J."/>
            <person name="Oakley B."/>
            <person name="Pocsi I."/>
            <person name="Scazzocchio C."/>
            <person name="Seiboth B."/>
            <person name="vanKuyk P.A."/>
            <person name="Wortman J."/>
            <person name="Dyer P.S."/>
            <person name="Grigoriev I.V."/>
        </authorList>
    </citation>
    <scope>NUCLEOTIDE SEQUENCE [LARGE SCALE GENOMIC DNA]</scope>
    <source>
        <strain evidence="10">CBS 593.65</strain>
    </source>
</reference>
<feature type="transmembrane region" description="Helical" evidence="7">
    <location>
        <begin position="467"/>
        <end position="487"/>
    </location>
</feature>
<feature type="transmembrane region" description="Helical" evidence="7">
    <location>
        <begin position="375"/>
        <end position="393"/>
    </location>
</feature>
<dbReference type="EMBL" id="KV878587">
    <property type="protein sequence ID" value="OJJ58053.1"/>
    <property type="molecule type" value="Genomic_DNA"/>
</dbReference>
<dbReference type="GO" id="GO:0005886">
    <property type="term" value="C:plasma membrane"/>
    <property type="evidence" value="ECO:0007669"/>
    <property type="project" value="TreeGrafter"/>
</dbReference>
<keyword evidence="5 7" id="KW-0472">Membrane</keyword>
<accession>A0A1L9TFH7</accession>
<dbReference type="PROSITE" id="PS50850">
    <property type="entry name" value="MFS"/>
    <property type="match status" value="1"/>
</dbReference>
<dbReference type="RefSeq" id="XP_040701859.1">
    <property type="nucleotide sequence ID" value="XM_040839763.1"/>
</dbReference>
<dbReference type="STRING" id="1036612.A0A1L9TFH7"/>
<evidence type="ECO:0000256" key="7">
    <source>
        <dbReference type="SAM" id="Phobius"/>
    </source>
</evidence>
<sequence>MDGHPTETAPLLQRSHPPLESDSTFTPSQKRLIILAASLASAFSPLSSNIYYPAVNSLASDFHVTPTQINLTITTYMICQSLSPTLTATFSDTSGRRPAYILCFTLYIISNISLALCRTYPSLLALRALQSTGISGTVALSAAVAADLITPDERGKYMGFTSLGNILAPSLGPILGGALCESRFGWRGVFWFLALSGGLVLLGLVGWFPETKTAAAATATTKQWRQRTEETVPAETETQEEEEEEAEEEEARGGKGNIILALPNPLNSLQMLFHLPTGLILLSNGVVFASYYAVTAGIPSQFKQKYGLSDMEIGLVFIPAGLGSSLSAAFNGAVVDWNYRRKRDQTIQQVSNMGENSGTDTIMAGFPIERARLQIGGPMTFLCSLAILAYGLVLDIHPPLFIPLILIFLISFSVTASYNVMNVLLVDLYYSTPATAMATNNFVRCFSGAASTASVAPMIEKRNNGKAYALVSGIVGGICCPLLGIVYSNGAKWRSWRVPMISEPR</sequence>
<name>A0A1L9TFH7_9EURO</name>
<feature type="transmembrane region" description="Helical" evidence="7">
    <location>
        <begin position="99"/>
        <end position="117"/>
    </location>
</feature>
<dbReference type="InterPro" id="IPR020846">
    <property type="entry name" value="MFS_dom"/>
</dbReference>
<dbReference type="PANTHER" id="PTHR23502">
    <property type="entry name" value="MAJOR FACILITATOR SUPERFAMILY"/>
    <property type="match status" value="1"/>
</dbReference>
<comment type="subcellular location">
    <subcellularLocation>
        <location evidence="1">Membrane</location>
        <topology evidence="1">Multi-pass membrane protein</topology>
    </subcellularLocation>
</comment>
<dbReference type="Proteomes" id="UP000184356">
    <property type="component" value="Unassembled WGS sequence"/>
</dbReference>
<feature type="transmembrane region" description="Helical" evidence="7">
    <location>
        <begin position="272"/>
        <end position="294"/>
    </location>
</feature>
<keyword evidence="10" id="KW-1185">Reference proteome</keyword>
<dbReference type="SUPFAM" id="SSF103473">
    <property type="entry name" value="MFS general substrate transporter"/>
    <property type="match status" value="1"/>
</dbReference>
<feature type="transmembrane region" description="Helical" evidence="7">
    <location>
        <begin position="32"/>
        <end position="52"/>
    </location>
</feature>
<feature type="region of interest" description="Disordered" evidence="6">
    <location>
        <begin position="1"/>
        <end position="24"/>
    </location>
</feature>
<evidence type="ECO:0000256" key="1">
    <source>
        <dbReference type="ARBA" id="ARBA00004141"/>
    </source>
</evidence>
<dbReference type="PANTHER" id="PTHR23502:SF144">
    <property type="entry name" value="MAJOR FACILITATOR SUPERFAMILY (MFS) PROFILE DOMAIN-CONTAINING PROTEIN"/>
    <property type="match status" value="1"/>
</dbReference>
<feature type="transmembrane region" description="Helical" evidence="7">
    <location>
        <begin position="400"/>
        <end position="421"/>
    </location>
</feature>
<dbReference type="InterPro" id="IPR036259">
    <property type="entry name" value="MFS_trans_sf"/>
</dbReference>
<dbReference type="FunFam" id="1.20.1720.10:FF:000009">
    <property type="entry name" value="MFS multidrug transporter"/>
    <property type="match status" value="1"/>
</dbReference>
<dbReference type="VEuPathDB" id="FungiDB:ASPSYDRAFT_1025820"/>
<keyword evidence="4 7" id="KW-1133">Transmembrane helix</keyword>
<keyword evidence="2" id="KW-0813">Transport</keyword>
<dbReference type="GeneID" id="63755836"/>
<dbReference type="OrthoDB" id="435022at2759"/>
<keyword evidence="3 7" id="KW-0812">Transmembrane</keyword>
<organism evidence="9 10">
    <name type="scientific">Aspergillus sydowii CBS 593.65</name>
    <dbReference type="NCBI Taxonomy" id="1036612"/>
    <lineage>
        <taxon>Eukaryota</taxon>
        <taxon>Fungi</taxon>
        <taxon>Dikarya</taxon>
        <taxon>Ascomycota</taxon>
        <taxon>Pezizomycotina</taxon>
        <taxon>Eurotiomycetes</taxon>
        <taxon>Eurotiomycetidae</taxon>
        <taxon>Eurotiales</taxon>
        <taxon>Aspergillaceae</taxon>
        <taxon>Aspergillus</taxon>
        <taxon>Aspergillus subgen. Nidulantes</taxon>
    </lineage>
</organism>
<dbReference type="GO" id="GO:0022857">
    <property type="term" value="F:transmembrane transporter activity"/>
    <property type="evidence" value="ECO:0007669"/>
    <property type="project" value="InterPro"/>
</dbReference>
<dbReference type="Pfam" id="PF07690">
    <property type="entry name" value="MFS_1"/>
    <property type="match status" value="1"/>
</dbReference>
<evidence type="ECO:0000256" key="2">
    <source>
        <dbReference type="ARBA" id="ARBA00022448"/>
    </source>
</evidence>
<dbReference type="InterPro" id="IPR011701">
    <property type="entry name" value="MFS"/>
</dbReference>
<evidence type="ECO:0000313" key="10">
    <source>
        <dbReference type="Proteomes" id="UP000184356"/>
    </source>
</evidence>
<evidence type="ECO:0000256" key="3">
    <source>
        <dbReference type="ARBA" id="ARBA00022692"/>
    </source>
</evidence>
<dbReference type="Gene3D" id="1.20.1250.20">
    <property type="entry name" value="MFS general substrate transporter like domains"/>
    <property type="match status" value="1"/>
</dbReference>
<evidence type="ECO:0000256" key="6">
    <source>
        <dbReference type="SAM" id="MobiDB-lite"/>
    </source>
</evidence>
<gene>
    <name evidence="9" type="ORF">ASPSYDRAFT_1025820</name>
</gene>
<dbReference type="Gene3D" id="1.20.1720.10">
    <property type="entry name" value="Multidrug resistance protein D"/>
    <property type="match status" value="1"/>
</dbReference>
<feature type="transmembrane region" description="Helical" evidence="7">
    <location>
        <begin position="315"/>
        <end position="334"/>
    </location>
</feature>
<feature type="transmembrane region" description="Helical" evidence="7">
    <location>
        <begin position="188"/>
        <end position="208"/>
    </location>
</feature>
<evidence type="ECO:0000256" key="4">
    <source>
        <dbReference type="ARBA" id="ARBA00022989"/>
    </source>
</evidence>
<feature type="compositionally biased region" description="Acidic residues" evidence="6">
    <location>
        <begin position="237"/>
        <end position="250"/>
    </location>
</feature>